<dbReference type="SUPFAM" id="SSF50985">
    <property type="entry name" value="RCC1/BLIP-II"/>
    <property type="match status" value="1"/>
</dbReference>
<feature type="domain" description="RCC1-like" evidence="3">
    <location>
        <begin position="369"/>
        <end position="728"/>
    </location>
</feature>
<organism evidence="4 5">
    <name type="scientific">Oopsacas minuta</name>
    <dbReference type="NCBI Taxonomy" id="111878"/>
    <lineage>
        <taxon>Eukaryota</taxon>
        <taxon>Metazoa</taxon>
        <taxon>Porifera</taxon>
        <taxon>Hexactinellida</taxon>
        <taxon>Hexasterophora</taxon>
        <taxon>Lyssacinosida</taxon>
        <taxon>Leucopsacidae</taxon>
        <taxon>Oopsacas</taxon>
    </lineage>
</organism>
<dbReference type="InterPro" id="IPR000408">
    <property type="entry name" value="Reg_chr_condens"/>
</dbReference>
<dbReference type="InterPro" id="IPR051625">
    <property type="entry name" value="Signaling_Regulatory_Domain"/>
</dbReference>
<accession>A0AAV7KCF1</accession>
<dbReference type="InterPro" id="IPR058923">
    <property type="entry name" value="RCC1-like_dom"/>
</dbReference>
<name>A0AAV7KCF1_9METZ</name>
<feature type="repeat" description="RCC1" evidence="2">
    <location>
        <begin position="628"/>
        <end position="679"/>
    </location>
</feature>
<feature type="repeat" description="RCC1" evidence="2">
    <location>
        <begin position="527"/>
        <end position="576"/>
    </location>
</feature>
<reference evidence="4 5" key="1">
    <citation type="journal article" date="2023" name="BMC Biol.">
        <title>The compact genome of the sponge Oopsacas minuta (Hexactinellida) is lacking key metazoan core genes.</title>
        <authorList>
            <person name="Santini S."/>
            <person name="Schenkelaars Q."/>
            <person name="Jourda C."/>
            <person name="Duchesne M."/>
            <person name="Belahbib H."/>
            <person name="Rocher C."/>
            <person name="Selva M."/>
            <person name="Riesgo A."/>
            <person name="Vervoort M."/>
            <person name="Leys S.P."/>
            <person name="Kodjabachian L."/>
            <person name="Le Bivic A."/>
            <person name="Borchiellini C."/>
            <person name="Claverie J.M."/>
            <person name="Renard E."/>
        </authorList>
    </citation>
    <scope>NUCLEOTIDE SEQUENCE [LARGE SCALE GENOMIC DNA]</scope>
    <source>
        <strain evidence="4">SPO-2</strain>
    </source>
</reference>
<comment type="caution">
    <text evidence="4">The sequence shown here is derived from an EMBL/GenBank/DDBJ whole genome shotgun (WGS) entry which is preliminary data.</text>
</comment>
<feature type="repeat" description="RCC1" evidence="2">
    <location>
        <begin position="577"/>
        <end position="627"/>
    </location>
</feature>
<evidence type="ECO:0000313" key="5">
    <source>
        <dbReference type="Proteomes" id="UP001165289"/>
    </source>
</evidence>
<dbReference type="PANTHER" id="PTHR22872">
    <property type="entry name" value="BTK-BINDING PROTEIN-RELATED"/>
    <property type="match status" value="1"/>
</dbReference>
<proteinExistence type="predicted"/>
<dbReference type="Proteomes" id="UP001165289">
    <property type="component" value="Unassembled WGS sequence"/>
</dbReference>
<dbReference type="Pfam" id="PF25390">
    <property type="entry name" value="WD40_RLD"/>
    <property type="match status" value="1"/>
</dbReference>
<sequence>MSGIRYQEKECFHSKWLHFPYLDIFSREGLNQAFHQLIETEEVESKMKDPSPISSPLPFRNLFKHLPDFETKYIQEQELSTFLKFFQDNIETQSLRLFSDSPAVIALHQRLIVIARLHGAIVHSQNMYVLREQQHKGVRQSSTCVDMAHQIDIDKHSHSTTDMLIETGVRTGLQLFFSLLRQQLNQQQQLPQSDTSLCAEVLTCLRDTLRQFPSSFLAPHHRLPPLGQKCLNDLETFLRQIVFHSSAIDSYSRALAAETHLTLTIEKSSLPQLLEYFSHVLDMKCVDLVAETTPYVSREHLQHLINEMYESKVNTVDSSIVGPVIVEEEKITLYRAIFLLFRQLLLLANSRCNALTTRPSSGDVTGSCEVFAFGSNSSGQFGLGEGVIDKSPTAIKLPKMSDCLFVCAGQYCTLVVYSDGYYEACGKGLYGRLGTGNSHNSPNMVRVEVKGVKFTCISSSRGSDGHSLALTTEGQVYSWGEGDSGRLGHGYSTTQKSPKLIEGPFIGKIIKTVSVGWKHSAAITIKGELYTWGDGDSGKLGHNDTLSYTRPKLVSTLSGVAQVSCGNTHTLALCQDKTVWSWGNGEGGKLGHGNTNRQLIPREIPSLRLHISKIQSGNHVSIALSTTGKVYSWGSGSALGRGTEPEGPCLEPWEMNTLSFEFIVDISVGDGHCLALTKEHTVYAWGSNNIGQCGLGHANTPVYSPTKIITPESGNINQISAGTSHSIIWTALPTDLNNSQMNWPFCLDMNENTFKMLREFLEKYCTNFDADSYLPFDSLEDNIEFVVDCLNLLKLHLKCSVFLSNSQDSIGQEIIPLGQLLFKLMDSSTPQPIQNAVNETLELGATLLIPPLNERLHFLWSLIPKDNSQWTQLTKGQVSSCITIFTKE</sequence>
<keyword evidence="1" id="KW-0677">Repeat</keyword>
<dbReference type="PRINTS" id="PR00633">
    <property type="entry name" value="RCCNDNSATION"/>
</dbReference>
<dbReference type="AlphaFoldDB" id="A0AAV7KCF1"/>
<evidence type="ECO:0000259" key="3">
    <source>
        <dbReference type="Pfam" id="PF25390"/>
    </source>
</evidence>
<dbReference type="InterPro" id="IPR009091">
    <property type="entry name" value="RCC1/BLIP-II"/>
</dbReference>
<evidence type="ECO:0000256" key="1">
    <source>
        <dbReference type="ARBA" id="ARBA00022737"/>
    </source>
</evidence>
<dbReference type="EMBL" id="JAKMXF010000088">
    <property type="protein sequence ID" value="KAI6658560.1"/>
    <property type="molecule type" value="Genomic_DNA"/>
</dbReference>
<evidence type="ECO:0000313" key="4">
    <source>
        <dbReference type="EMBL" id="KAI6658560.1"/>
    </source>
</evidence>
<gene>
    <name evidence="4" type="ORF">LOD99_15360</name>
</gene>
<feature type="repeat" description="RCC1" evidence="2">
    <location>
        <begin position="368"/>
        <end position="419"/>
    </location>
</feature>
<protein>
    <recommendedName>
        <fullName evidence="3">RCC1-like domain-containing protein</fullName>
    </recommendedName>
</protein>
<dbReference type="PANTHER" id="PTHR22872:SF6">
    <property type="entry name" value="E3 UBIQUITIN-PROTEIN LIGASE HERC1-RELATED"/>
    <property type="match status" value="1"/>
</dbReference>
<dbReference type="Gene3D" id="2.130.10.30">
    <property type="entry name" value="Regulator of chromosome condensation 1/beta-lactamase-inhibitor protein II"/>
    <property type="match status" value="2"/>
</dbReference>
<feature type="repeat" description="RCC1" evidence="2">
    <location>
        <begin position="474"/>
        <end position="526"/>
    </location>
</feature>
<keyword evidence="5" id="KW-1185">Reference proteome</keyword>
<dbReference type="PROSITE" id="PS50012">
    <property type="entry name" value="RCC1_3"/>
    <property type="match status" value="6"/>
</dbReference>
<evidence type="ECO:0000256" key="2">
    <source>
        <dbReference type="PROSITE-ProRule" id="PRU00235"/>
    </source>
</evidence>
<feature type="repeat" description="RCC1" evidence="2">
    <location>
        <begin position="680"/>
        <end position="732"/>
    </location>
</feature>